<dbReference type="SUPFAM" id="SSF57196">
    <property type="entry name" value="EGF/Laminin"/>
    <property type="match status" value="7"/>
</dbReference>
<organism evidence="19 20">
    <name type="scientific">Pomacea canaliculata</name>
    <name type="common">Golden apple snail</name>
    <dbReference type="NCBI Taxonomy" id="400727"/>
    <lineage>
        <taxon>Eukaryota</taxon>
        <taxon>Metazoa</taxon>
        <taxon>Spiralia</taxon>
        <taxon>Lophotrochozoa</taxon>
        <taxon>Mollusca</taxon>
        <taxon>Gastropoda</taxon>
        <taxon>Caenogastropoda</taxon>
        <taxon>Architaenioglossa</taxon>
        <taxon>Ampullarioidea</taxon>
        <taxon>Ampullariidae</taxon>
        <taxon>Pomacea</taxon>
    </lineage>
</organism>
<dbReference type="PROSITE" id="PS51120">
    <property type="entry name" value="LDLRB"/>
    <property type="match status" value="13"/>
</dbReference>
<keyword evidence="5 17" id="KW-0812">Transmembrane</keyword>
<feature type="repeat" description="LDL-receptor class B" evidence="15">
    <location>
        <begin position="1558"/>
        <end position="1601"/>
    </location>
</feature>
<feature type="region of interest" description="Disordered" evidence="16">
    <location>
        <begin position="3094"/>
        <end position="3160"/>
    </location>
</feature>
<keyword evidence="7" id="KW-0677">Repeat</keyword>
<feature type="disulfide bond" evidence="14">
    <location>
        <begin position="2526"/>
        <end position="2544"/>
    </location>
</feature>
<feature type="repeat" description="LDL-receptor class B" evidence="15">
    <location>
        <begin position="189"/>
        <end position="231"/>
    </location>
</feature>
<feature type="compositionally biased region" description="Basic and acidic residues" evidence="16">
    <location>
        <begin position="2715"/>
        <end position="2736"/>
    </location>
</feature>
<evidence type="ECO:0000256" key="13">
    <source>
        <dbReference type="PROSITE-ProRule" id="PRU00076"/>
    </source>
</evidence>
<gene>
    <name evidence="19" type="ORF">C0Q70_00593</name>
</gene>
<feature type="repeat" description="LDL-receptor class B" evidence="15">
    <location>
        <begin position="2082"/>
        <end position="2126"/>
    </location>
</feature>
<feature type="disulfide bond" evidence="14">
    <location>
        <begin position="1761"/>
        <end position="1776"/>
    </location>
</feature>
<dbReference type="InterPro" id="IPR002172">
    <property type="entry name" value="LDrepeatLR_classA_rpt"/>
</dbReference>
<feature type="disulfide bond" evidence="14">
    <location>
        <begin position="2440"/>
        <end position="2458"/>
    </location>
</feature>
<feature type="disulfide bond" evidence="14">
    <location>
        <begin position="1742"/>
        <end position="1754"/>
    </location>
</feature>
<dbReference type="InterPro" id="IPR000742">
    <property type="entry name" value="EGF"/>
</dbReference>
<feature type="repeat" description="LDL-receptor class B" evidence="15">
    <location>
        <begin position="534"/>
        <end position="576"/>
    </location>
</feature>
<dbReference type="InterPro" id="IPR023415">
    <property type="entry name" value="LDLR_class-A_CS"/>
</dbReference>
<evidence type="ECO:0000256" key="2">
    <source>
        <dbReference type="ARBA" id="ARBA00009939"/>
    </source>
</evidence>
<feature type="repeat" description="LDL-receptor class B" evidence="15">
    <location>
        <begin position="2786"/>
        <end position="2830"/>
    </location>
</feature>
<dbReference type="PANTHER" id="PTHR22722:SF14">
    <property type="entry name" value="MEGALIN, ISOFORM A"/>
    <property type="match status" value="1"/>
</dbReference>
<keyword evidence="12" id="KW-0325">Glycoprotein</keyword>
<feature type="disulfide bond" evidence="14">
    <location>
        <begin position="1788"/>
        <end position="1806"/>
    </location>
</feature>
<dbReference type="GO" id="GO:0005886">
    <property type="term" value="C:plasma membrane"/>
    <property type="evidence" value="ECO:0007669"/>
    <property type="project" value="TreeGrafter"/>
</dbReference>
<keyword evidence="20" id="KW-1185">Reference proteome</keyword>
<comment type="similarity">
    <text evidence="2">Belongs to the LDLR family.</text>
</comment>
<keyword evidence="4" id="KW-0254">Endocytosis</keyword>
<dbReference type="PROSITE" id="PS50068">
    <property type="entry name" value="LDLRA_2"/>
    <property type="match status" value="12"/>
</dbReference>
<dbReference type="Gene3D" id="2.10.25.10">
    <property type="entry name" value="Laminin"/>
    <property type="match status" value="6"/>
</dbReference>
<dbReference type="PROSITE" id="PS01186">
    <property type="entry name" value="EGF_2"/>
    <property type="match status" value="3"/>
</dbReference>
<dbReference type="Gene3D" id="4.10.400.10">
    <property type="entry name" value="Low-density Lipoprotein Receptor"/>
    <property type="match status" value="12"/>
</dbReference>
<evidence type="ECO:0000256" key="9">
    <source>
        <dbReference type="ARBA" id="ARBA00023136"/>
    </source>
</evidence>
<dbReference type="FunFam" id="2.10.25.10:FF:000009">
    <property type="entry name" value="Low-density lipoprotein receptor isoform 1"/>
    <property type="match status" value="2"/>
</dbReference>
<dbReference type="SMART" id="SM00135">
    <property type="entry name" value="LY"/>
    <property type="match status" value="30"/>
</dbReference>
<feature type="repeat" description="LDL-receptor class B" evidence="15">
    <location>
        <begin position="1214"/>
        <end position="1258"/>
    </location>
</feature>
<dbReference type="Pfam" id="PF07645">
    <property type="entry name" value="EGF_CA"/>
    <property type="match status" value="3"/>
</dbReference>
<evidence type="ECO:0000256" key="16">
    <source>
        <dbReference type="SAM" id="MobiDB-lite"/>
    </source>
</evidence>
<dbReference type="SMART" id="SM00181">
    <property type="entry name" value="EGF"/>
    <property type="match status" value="13"/>
</dbReference>
<dbReference type="CDD" id="cd00054">
    <property type="entry name" value="EGF_CA"/>
    <property type="match status" value="2"/>
</dbReference>
<dbReference type="GO" id="GO:0043235">
    <property type="term" value="C:receptor complex"/>
    <property type="evidence" value="ECO:0007669"/>
    <property type="project" value="TreeGrafter"/>
</dbReference>
<dbReference type="CDD" id="cd00112">
    <property type="entry name" value="LDLa"/>
    <property type="match status" value="10"/>
</dbReference>
<keyword evidence="9 17" id="KW-0472">Membrane</keyword>
<dbReference type="PROSITE" id="PS50026">
    <property type="entry name" value="EGF_3"/>
    <property type="match status" value="1"/>
</dbReference>
<dbReference type="FunFam" id="4.10.400.10:FF:000005">
    <property type="entry name" value="low-density lipoprotein receptor-related protein 1B"/>
    <property type="match status" value="1"/>
</dbReference>
<keyword evidence="6" id="KW-0732">Signal</keyword>
<dbReference type="EMBL" id="PZQS01000001">
    <property type="protein sequence ID" value="PVD37990.1"/>
    <property type="molecule type" value="Genomic_DNA"/>
</dbReference>
<feature type="region of interest" description="Disordered" evidence="16">
    <location>
        <begin position="3046"/>
        <end position="3075"/>
    </location>
</feature>
<evidence type="ECO:0000256" key="11">
    <source>
        <dbReference type="ARBA" id="ARBA00023170"/>
    </source>
</evidence>
<evidence type="ECO:0000256" key="17">
    <source>
        <dbReference type="SAM" id="Phobius"/>
    </source>
</evidence>
<feature type="repeat" description="LDL-receptor class B" evidence="15">
    <location>
        <begin position="1602"/>
        <end position="1632"/>
    </location>
</feature>
<dbReference type="InterPro" id="IPR049883">
    <property type="entry name" value="NOTCH1_EGF-like"/>
</dbReference>
<dbReference type="SMART" id="SM00192">
    <property type="entry name" value="LDLa"/>
    <property type="match status" value="12"/>
</dbReference>
<feature type="disulfide bond" evidence="14">
    <location>
        <begin position="2482"/>
        <end position="2500"/>
    </location>
</feature>
<dbReference type="PRINTS" id="PR00261">
    <property type="entry name" value="LDLRECEPTOR"/>
</dbReference>
<feature type="disulfide bond" evidence="14">
    <location>
        <begin position="2354"/>
        <end position="2372"/>
    </location>
</feature>
<dbReference type="Gene3D" id="2.120.10.30">
    <property type="entry name" value="TolB, C-terminal domain"/>
    <property type="match status" value="8"/>
</dbReference>
<keyword evidence="10 13" id="KW-1015">Disulfide bond</keyword>
<dbReference type="Proteomes" id="UP000245119">
    <property type="component" value="Linkage Group LG1"/>
</dbReference>
<proteinExistence type="inferred from homology"/>
<sequence length="3160" mass="352324">MFASPRSVRAIPIEEPSPYAIDAMPPIVGEQRSRLGVNYVAIDYDAQQELVFFSDVRIESFTNARSEIQVGAASGEPTALVVTDVGSVEGMSYDWFGKNLYFTDFRRSTVSVIRITKPTDRRDLIKNLGNARSIIVHPLRGLMFYSDWLRNSRQSAYIARAHMDGTNIKKIREHQLGWPNGLSIDYGGNRLYWADAFFDRIQHSDFDGSDLQTLRGHKVVHPFGIAIYKDYIYYTDWRLEAIVRINKRGGQEMSMRKGMGRMMGIRVYDPALQPLSRSRPPDSCHKEEFKCTVGGCIPEDWKCDGQQDCEDGSDEPDSCPPVTCLGNRFRCNNGRCIFAGWKCDGDDDCGDNSDEDASLTCPPPPFSCPSGTWECPGGSEICINMSLVCNGQVDCPEGHDESPVCNSESCRVDNGGCSHQCVQTPRGAECRCPVGQELNGLKNCVDNDECQPPGLCSQVCINLKGSYKCECVDQYVLLPDHHTCKVDRNDTELFLLIASRRSVVKSNLELWLFDQLPMASFQSLTAIDMDVRRGNIFFSDTSLKKIYRASYNGTNLVEIVATGIDVVEDIAVDWVGGNLYWTDYGMETIEVVTLDGDYRMVLFSENITNPRAIEVDPRDGYRYLFWSDWGQNPRIERSGLDGSGRVALITKDLFWPNALTIDYPTTRLYFADARMDFIEFCAYDGSGRHKVFANDHFLRHPHSLTIYEDWLYWSDRAASRVSRCRKFNCTDRSVVASSISRPLGIAVYSIVKQPPGSNPCAAAQCSHLCLLSPRPTGYTCACPIGMKLDSSAHNCVKDSSEVLLFMQSHFIAGIKVGVGNDSGIIPVSSIGNGQDFDFDSAQGYIYYVEKINGSLNRIQVNGRNASEFVPTAVVGMPTAVAVDWISRNLYWTNAEAGLIEVMRLDGENHYRAILLSNSGRRRDVARPISICLDPTRGLMYWGDEGVPGVEAKVSVASMDGSAARPLTHIGAGNVRQPAYLALDTFSQILYVSDIFYQKIWRYTLRVGIATTLVSNGSPTGLAFYDNRLFYYDSTYETINTVSMHTIPSAQILRSNIKGVGALKVFYNRHTATGGNGCLLNYGQCEQLCLPTGTMGKKTCVCGVGFELSDGKCVASSSFIVVSMRTVIRGFGLGLTEATEAMTPIAGKARATTDIDVYMPGRFIYWVDSRQPPGAGTRAGGIYRIKPDGTGYQEIVTSGIGTLSIRGISIDWVAGNLYFTNSFDVEVFIEVARVNGSHRKVIVRESQGSPASIAVNPIKRYLYWADVGQTAKIERSLLDGSNRTALVTSGISIPRALTIDFETHDVYWIDSIVDSIQCMSFSGGNRRFVQTNIPNGYGLAVFRTFVYWVDQNLKNVKVHVRLTMAGVNSCASRCPTPRTPSVDARQDTRIRRESLPSKGSTGFMTSVKMINSRDLFPAPSDFLLFAAETEIQSLSLDPDTTSAPIPTITNLQGAVAVDFDSEANYIYFSQVTAKKISRVKKGSDKVEDLITSLSNSSGPAYVHEVTSVEGLAFDWVSKKLYWADLFRNRIYSSFSNLTNRVVIAVVQSPRALAIHPCLGYIYWSDWGRTPKIERATMAGNKREAIVSTDLGWPNGLSIDFDEEKIYWADAQKDRIERANLDGNYREVIVQTTVPPLLSHRLRLPYLLDRLDPSLVALSDGVYRAEKHTGANMKMLVQGLSTRPMGIIAFSASRQKCTNNMCANHNGGCSQSCHPAPNFQVECACHEGSGLVVGSDGKTSMHTCDPKYFHCTNGRCVPLRYRCDFDNDCRDNSDEQGCEYPTCGPDQFTCQNFFCIDNSLKCNGVDNCRDGNRTDELDCPPRTCPTNEVKCPTTNICIIRRYMCDGDNDCGDNSDENPLFCSQVSCAPDVNECESPRSNQCQHKCLDTLTSFKCVCNDGFQLMTDRHSCRDIDECKEEPGRCSQLCENTEGSFLCKCSDGYERQSDGRTCKKTDNITPWLVFTNRYYLREMTLEGDSYRRIAQGFENLVSLDFDIANDLIYFTDVKTHKIHKIFVNGTQLETVVQHDVPSVEGIAVDWIARKLYWVDGKKGAIYVAEMNGTNRRTLLNTGVRRPRAIVTDPARGFLYWSDWGTGPYIGRMSLDGTNVSTSFITDKLGWPNALTIDLETNRLWWADAHLDIIEFINADGTGRHTVMEGVPHPFAIALFEDWMYWSDWNHMTIERAHKYTGDNHSVLVNVTHRPMDVHIYHPLKQRPGVNPCGTNNGGCSHLCLIAPGGKSYTCACPDYFNMLPDKRTCVANCSASQFRCGPTDDRCIPLLWKCDGYPDCLDAADEPEDCHCHKWLIVYEEDSREAVETEHRPDCHCPVAAKNNCPPGQFQCKNGNEYRECSESEFRCANNKCVQSKWRCDYDDDCGDGSDEDPKSCTKFRECDSTQFRCDSGHCVSRQGVCDGRRDCRDASDEKHCSPRYPNDRYCSPGQFQCANHVCIPKEWQCDGADDCGDKSDETSEVCLQTSCSAPTQFRCLNFRCVQRWQSCDGRDNCGDDSDEDIAYCLKTRRRRCEADEFKCGTLQCIAASKVCNNVRDCDDASDEIGCHKPQSPENCSLSNGGCEHVCTDLLNGGFVCSCRHGFKIAAWDNKSCEDRNVVMLFTVGHEVRQYRSWTKNYTEAVVSGRRADGLDVDPLRRLMFWTDTHLHRINRAVVPKDSDVTTLPQRLPLSGVSRPEDVAVDWVAACVQTFCCLTALLSGSLGEGQEGDTDRQKPKERQTHRPLETDNYKQVRKTNTKTGAQMDQKDRHGQTLKHRQIFTGLTPTPKRYRWPKTMGVTGRYMYWSDVNSTSPKIERSWMNGEKRETLVSTRLLRPSSIAIDFFMGDRVYWSDSKDNSVSSMNPDGTDRSWLLPKADWSGHHKLDGKILRVDKFGRGEVKVIQTGLHMPRAVSVYHIMRYDISVKSNCSRSECSHLCLIVPSGYKCACPEGADFEKESSTICNAAAEVEIPQPEVCPCLHGGTCLNEDIAANISCACPEGYLGTFCEVAQQKGHNRSASENISIIVPVVLAVVIAAILIAVIVVLKRRGFREGGQVKLGVPDMAHDSSGPTEMQQVSDAASGSLHDPTSPTNFTNPMYDSLHARDTMVLPGNPPPHESSTDDFVPPPVSRRSDIIHDQLRSSRDVSPQVEIVPRALDPTDDDEHDTAGLVRSGSH</sequence>
<feature type="compositionally biased region" description="Basic and acidic residues" evidence="16">
    <location>
        <begin position="3115"/>
        <end position="3128"/>
    </location>
</feature>
<evidence type="ECO:0000313" key="20">
    <source>
        <dbReference type="Proteomes" id="UP000245119"/>
    </source>
</evidence>
<dbReference type="PROSITE" id="PS00022">
    <property type="entry name" value="EGF_1"/>
    <property type="match status" value="1"/>
</dbReference>
<dbReference type="Pfam" id="PF00057">
    <property type="entry name" value="Ldl_recept_a"/>
    <property type="match status" value="10"/>
</dbReference>
<feature type="disulfide bond" evidence="14">
    <location>
        <begin position="284"/>
        <end position="296"/>
    </location>
</feature>
<evidence type="ECO:0000256" key="14">
    <source>
        <dbReference type="PROSITE-ProRule" id="PRU00124"/>
    </source>
</evidence>
<feature type="repeat" description="LDL-receptor class B" evidence="15">
    <location>
        <begin position="622"/>
        <end position="665"/>
    </location>
</feature>
<dbReference type="PROSITE" id="PS01187">
    <property type="entry name" value="EGF_CA"/>
    <property type="match status" value="2"/>
</dbReference>
<keyword evidence="3 13" id="KW-0245">EGF-like domain</keyword>
<feature type="compositionally biased region" description="Polar residues" evidence="16">
    <location>
        <begin position="3053"/>
        <end position="3075"/>
    </location>
</feature>
<dbReference type="FunFam" id="2.120.10.30:FF:000035">
    <property type="entry name" value="Low-density lipoprotein receptor-related protein 2"/>
    <property type="match status" value="1"/>
</dbReference>
<dbReference type="InterPro" id="IPR036055">
    <property type="entry name" value="LDL_receptor-like_sf"/>
</dbReference>
<feature type="region of interest" description="Disordered" evidence="16">
    <location>
        <begin position="2709"/>
        <end position="2758"/>
    </location>
</feature>
<evidence type="ECO:0000259" key="18">
    <source>
        <dbReference type="PROSITE" id="PS50026"/>
    </source>
</evidence>
<dbReference type="SUPFAM" id="SSF57424">
    <property type="entry name" value="LDL receptor-like module"/>
    <property type="match status" value="12"/>
</dbReference>
<feature type="repeat" description="LDL-receptor class B" evidence="15">
    <location>
        <begin position="1259"/>
        <end position="1302"/>
    </location>
</feature>
<feature type="disulfide bond" evidence="14">
    <location>
        <begin position="1749"/>
        <end position="1767"/>
    </location>
</feature>
<feature type="disulfide bond" evidence="14">
    <location>
        <begin position="2538"/>
        <end position="2553"/>
    </location>
</feature>
<feature type="disulfide bond" evidence="14">
    <location>
        <begin position="2408"/>
        <end position="2423"/>
    </location>
</feature>
<evidence type="ECO:0000256" key="10">
    <source>
        <dbReference type="ARBA" id="ARBA00023157"/>
    </source>
</evidence>
<dbReference type="Pfam" id="PF00058">
    <property type="entry name" value="Ldl_recept_b"/>
    <property type="match status" value="8"/>
</dbReference>
<dbReference type="PROSITE" id="PS00010">
    <property type="entry name" value="ASX_HYDROXYL"/>
    <property type="match status" value="2"/>
</dbReference>
<feature type="repeat" description="LDL-receptor class B" evidence="15">
    <location>
        <begin position="2127"/>
        <end position="2168"/>
    </location>
</feature>
<feature type="disulfide bond" evidence="14">
    <location>
        <begin position="331"/>
        <end position="349"/>
    </location>
</feature>
<feature type="disulfide bond" evidence="14">
    <location>
        <begin position="2519"/>
        <end position="2531"/>
    </location>
</feature>
<name>A0A2T7PX64_POMCA</name>
<feature type="disulfide bond" evidence="14">
    <location>
        <begin position="2347"/>
        <end position="2359"/>
    </location>
</feature>
<dbReference type="InterPro" id="IPR051221">
    <property type="entry name" value="LDLR-related"/>
</dbReference>
<feature type="repeat" description="LDL-receptor class B" evidence="15">
    <location>
        <begin position="2039"/>
        <end position="2081"/>
    </location>
</feature>
<accession>A0A2T7PX64</accession>
<dbReference type="SUPFAM" id="SSF63825">
    <property type="entry name" value="YWTD domain"/>
    <property type="match status" value="7"/>
</dbReference>
<dbReference type="FunFam" id="4.10.400.10:FF:000024">
    <property type="entry name" value="Low-density lipoprotein RecePtor related"/>
    <property type="match status" value="1"/>
</dbReference>
<comment type="caution">
    <text evidence="19">The sequence shown here is derived from an EMBL/GenBank/DDBJ whole genome shotgun (WGS) entry which is preliminary data.</text>
</comment>
<dbReference type="Pfam" id="PF14670">
    <property type="entry name" value="FXa_inhibition"/>
    <property type="match status" value="2"/>
</dbReference>
<dbReference type="PANTHER" id="PTHR22722">
    <property type="entry name" value="LOW-DENSITY LIPOPROTEIN RECEPTOR-RELATED PROTEIN 2-RELATED"/>
    <property type="match status" value="1"/>
</dbReference>
<dbReference type="GO" id="GO:0005509">
    <property type="term" value="F:calcium ion binding"/>
    <property type="evidence" value="ECO:0007669"/>
    <property type="project" value="InterPro"/>
</dbReference>
<feature type="repeat" description="LDL-receptor class B" evidence="15">
    <location>
        <begin position="1996"/>
        <end position="2038"/>
    </location>
</feature>
<feature type="disulfide bond" evidence="13">
    <location>
        <begin position="2963"/>
        <end position="2980"/>
    </location>
</feature>
<dbReference type="InterPro" id="IPR000033">
    <property type="entry name" value="LDLR_classB_rpt"/>
</dbReference>
<feature type="disulfide bond" evidence="14">
    <location>
        <begin position="2389"/>
        <end position="2401"/>
    </location>
</feature>
<dbReference type="SMART" id="SM00179">
    <property type="entry name" value="EGF_CA"/>
    <property type="match status" value="6"/>
</dbReference>
<dbReference type="GO" id="GO:0006897">
    <property type="term" value="P:endocytosis"/>
    <property type="evidence" value="ECO:0007669"/>
    <property type="project" value="UniProtKB-KW"/>
</dbReference>
<feature type="disulfide bond" evidence="14">
    <location>
        <begin position="2396"/>
        <end position="2414"/>
    </location>
</feature>
<evidence type="ECO:0000256" key="3">
    <source>
        <dbReference type="ARBA" id="ARBA00022536"/>
    </source>
</evidence>
<keyword evidence="11" id="KW-0675">Receptor</keyword>
<evidence type="ECO:0000256" key="12">
    <source>
        <dbReference type="ARBA" id="ARBA00023180"/>
    </source>
</evidence>
<evidence type="ECO:0000256" key="15">
    <source>
        <dbReference type="PROSITE-ProRule" id="PRU00461"/>
    </source>
</evidence>
<feature type="disulfide bond" evidence="13">
    <location>
        <begin position="2982"/>
        <end position="2991"/>
    </location>
</feature>
<reference evidence="19 20" key="1">
    <citation type="submission" date="2018-04" db="EMBL/GenBank/DDBJ databases">
        <title>The genome of golden apple snail Pomacea canaliculata provides insight into stress tolerance and invasive adaptation.</title>
        <authorList>
            <person name="Liu C."/>
            <person name="Liu B."/>
            <person name="Ren Y."/>
            <person name="Zhang Y."/>
            <person name="Wang H."/>
            <person name="Li S."/>
            <person name="Jiang F."/>
            <person name="Yin L."/>
            <person name="Zhang G."/>
            <person name="Qian W."/>
            <person name="Fan W."/>
        </authorList>
    </citation>
    <scope>NUCLEOTIDE SEQUENCE [LARGE SCALE GENOMIC DNA]</scope>
    <source>
        <strain evidence="19">SZHN2017</strain>
        <tissue evidence="19">Muscle</tissue>
    </source>
</reference>
<dbReference type="OrthoDB" id="72419at2759"/>
<feature type="repeat" description="LDL-receptor class B" evidence="15">
    <location>
        <begin position="577"/>
        <end position="619"/>
    </location>
</feature>
<keyword evidence="8 17" id="KW-1133">Transmembrane helix</keyword>
<evidence type="ECO:0000256" key="5">
    <source>
        <dbReference type="ARBA" id="ARBA00022692"/>
    </source>
</evidence>
<dbReference type="InterPro" id="IPR018097">
    <property type="entry name" value="EGF_Ca-bd_CS"/>
</dbReference>
<dbReference type="InterPro" id="IPR000152">
    <property type="entry name" value="EGF-type_Asp/Asn_hydroxyl_site"/>
</dbReference>
<evidence type="ECO:0000313" key="19">
    <source>
        <dbReference type="EMBL" id="PVD37990.1"/>
    </source>
</evidence>
<dbReference type="PROSITE" id="PS01209">
    <property type="entry name" value="LDLRA_1"/>
    <property type="match status" value="6"/>
</dbReference>
<dbReference type="InterPro" id="IPR001881">
    <property type="entry name" value="EGF-like_Ca-bd_dom"/>
</dbReference>
<evidence type="ECO:0000256" key="4">
    <source>
        <dbReference type="ARBA" id="ARBA00022583"/>
    </source>
</evidence>
<dbReference type="STRING" id="400727.A0A2T7PX64"/>
<feature type="domain" description="EGF-like" evidence="18">
    <location>
        <begin position="2957"/>
        <end position="2992"/>
    </location>
</feature>
<dbReference type="FunFam" id="2.120.10.30:FF:000241">
    <property type="entry name" value="Low-density lipoprotein receptor-related protein 6"/>
    <property type="match status" value="4"/>
</dbReference>
<evidence type="ECO:0000256" key="6">
    <source>
        <dbReference type="ARBA" id="ARBA00022729"/>
    </source>
</evidence>
<feature type="disulfide bond" evidence="14">
    <location>
        <begin position="291"/>
        <end position="309"/>
    </location>
</feature>
<comment type="caution">
    <text evidence="13">Lacks conserved residue(s) required for the propagation of feature annotation.</text>
</comment>
<feature type="disulfide bond" evidence="14">
    <location>
        <begin position="324"/>
        <end position="336"/>
    </location>
</feature>
<evidence type="ECO:0000256" key="1">
    <source>
        <dbReference type="ARBA" id="ARBA00004479"/>
    </source>
</evidence>
<evidence type="ECO:0000256" key="8">
    <source>
        <dbReference type="ARBA" id="ARBA00022989"/>
    </source>
</evidence>
<evidence type="ECO:0000256" key="7">
    <source>
        <dbReference type="ARBA" id="ARBA00022737"/>
    </source>
</evidence>
<dbReference type="FunFam" id="4.10.400.10:FF:000001">
    <property type="entry name" value="Low-density lipoprotein receptor-related protein 1"/>
    <property type="match status" value="1"/>
</dbReference>
<feature type="disulfide bond" evidence="14">
    <location>
        <begin position="1781"/>
        <end position="1793"/>
    </location>
</feature>
<dbReference type="InterPro" id="IPR011042">
    <property type="entry name" value="6-blade_b-propeller_TolB-like"/>
</dbReference>
<protein>
    <recommendedName>
        <fullName evidence="18">EGF-like domain-containing protein</fullName>
    </recommendedName>
</protein>
<feature type="transmembrane region" description="Helical" evidence="17">
    <location>
        <begin position="3009"/>
        <end position="3030"/>
    </location>
</feature>
<comment type="subcellular location">
    <subcellularLocation>
        <location evidence="1">Membrane</location>
        <topology evidence="1">Single-pass type I membrane protein</topology>
    </subcellularLocation>
</comment>
<feature type="disulfide bond" evidence="14">
    <location>
        <begin position="2433"/>
        <end position="2445"/>
    </location>
</feature>